<evidence type="ECO:0000313" key="2">
    <source>
        <dbReference type="EMBL" id="CQR73458.1"/>
    </source>
</evidence>
<evidence type="ECO:0000256" key="1">
    <source>
        <dbReference type="SAM" id="MobiDB-lite"/>
    </source>
</evidence>
<gene>
    <name evidence="2" type="ORF">SpAn4DRAFT_5119</name>
</gene>
<proteinExistence type="predicted"/>
<feature type="region of interest" description="Disordered" evidence="1">
    <location>
        <begin position="23"/>
        <end position="46"/>
    </location>
</feature>
<sequence>MKIIATIRTGKVKQSLNFFQPVGERGRRSSAGRRKKGLGCVPSPTK</sequence>
<keyword evidence="3" id="KW-1185">Reference proteome</keyword>
<organism evidence="2 3">
    <name type="scientific">Sporomusa ovata</name>
    <dbReference type="NCBI Taxonomy" id="2378"/>
    <lineage>
        <taxon>Bacteria</taxon>
        <taxon>Bacillati</taxon>
        <taxon>Bacillota</taxon>
        <taxon>Negativicutes</taxon>
        <taxon>Selenomonadales</taxon>
        <taxon>Sporomusaceae</taxon>
        <taxon>Sporomusa</taxon>
    </lineage>
</organism>
<feature type="compositionally biased region" description="Basic residues" evidence="1">
    <location>
        <begin position="28"/>
        <end position="37"/>
    </location>
</feature>
<dbReference type="AlphaFoldDB" id="A0A0U1L198"/>
<accession>A0A0U1L198</accession>
<evidence type="ECO:0000313" key="3">
    <source>
        <dbReference type="Proteomes" id="UP000049855"/>
    </source>
</evidence>
<name>A0A0U1L198_9FIRM</name>
<dbReference type="Proteomes" id="UP000049855">
    <property type="component" value="Unassembled WGS sequence"/>
</dbReference>
<protein>
    <submittedName>
        <fullName evidence="2">Uncharacterized protein</fullName>
    </submittedName>
</protein>
<reference evidence="3" key="1">
    <citation type="submission" date="2015-03" db="EMBL/GenBank/DDBJ databases">
        <authorList>
            <person name="Nijsse Bart"/>
        </authorList>
    </citation>
    <scope>NUCLEOTIDE SEQUENCE [LARGE SCALE GENOMIC DNA]</scope>
</reference>
<dbReference type="EMBL" id="CTRP01000013">
    <property type="protein sequence ID" value="CQR73458.1"/>
    <property type="molecule type" value="Genomic_DNA"/>
</dbReference>